<proteinExistence type="predicted"/>
<accession>A0A0W7TR08</accession>
<dbReference type="SUPFAM" id="SSF109604">
    <property type="entry name" value="HD-domain/PDEase-like"/>
    <property type="match status" value="1"/>
</dbReference>
<dbReference type="CDD" id="cd00077">
    <property type="entry name" value="HDc"/>
    <property type="match status" value="1"/>
</dbReference>
<feature type="transmembrane region" description="Helical" evidence="1">
    <location>
        <begin position="265"/>
        <end position="286"/>
    </location>
</feature>
<dbReference type="PANTHER" id="PTHR43155:SF2">
    <property type="entry name" value="CYCLIC DI-GMP PHOSPHODIESTERASE PA4108"/>
    <property type="match status" value="1"/>
</dbReference>
<dbReference type="PANTHER" id="PTHR43155">
    <property type="entry name" value="CYCLIC DI-GMP PHOSPHODIESTERASE PA4108-RELATED"/>
    <property type="match status" value="1"/>
</dbReference>
<dbReference type="InterPro" id="IPR006674">
    <property type="entry name" value="HD_domain"/>
</dbReference>
<keyword evidence="1" id="KW-0472">Membrane</keyword>
<comment type="caution">
    <text evidence="4">The sequence shown here is derived from an EMBL/GenBank/DDBJ whole genome shotgun (WGS) entry which is preliminary data.</text>
</comment>
<keyword evidence="1" id="KW-0812">Transmembrane</keyword>
<feature type="transmembrane region" description="Helical" evidence="1">
    <location>
        <begin position="241"/>
        <end position="259"/>
    </location>
</feature>
<dbReference type="Pfam" id="PF13487">
    <property type="entry name" value="HD_5"/>
    <property type="match status" value="1"/>
</dbReference>
<organism evidence="4 5">
    <name type="scientific">Ruthenibacterium lactatiformans</name>
    <dbReference type="NCBI Taxonomy" id="1550024"/>
    <lineage>
        <taxon>Bacteria</taxon>
        <taxon>Bacillati</taxon>
        <taxon>Bacillota</taxon>
        <taxon>Clostridia</taxon>
        <taxon>Eubacteriales</taxon>
        <taxon>Oscillospiraceae</taxon>
        <taxon>Ruthenibacterium</taxon>
    </lineage>
</organism>
<dbReference type="InterPro" id="IPR006675">
    <property type="entry name" value="HDIG_dom"/>
</dbReference>
<dbReference type="AlphaFoldDB" id="A0A0W7TR08"/>
<dbReference type="NCBIfam" id="TIGR00277">
    <property type="entry name" value="HDIG"/>
    <property type="match status" value="1"/>
</dbReference>
<evidence type="ECO:0000256" key="1">
    <source>
        <dbReference type="SAM" id="Phobius"/>
    </source>
</evidence>
<feature type="transmembrane region" description="Helical" evidence="1">
    <location>
        <begin position="56"/>
        <end position="77"/>
    </location>
</feature>
<dbReference type="PROSITE" id="PS51832">
    <property type="entry name" value="HD_GYP"/>
    <property type="match status" value="1"/>
</dbReference>
<dbReference type="PROSITE" id="PS51831">
    <property type="entry name" value="HD"/>
    <property type="match status" value="1"/>
</dbReference>
<dbReference type="Proteomes" id="UP000053433">
    <property type="component" value="Unassembled WGS sequence"/>
</dbReference>
<dbReference type="SMART" id="SM00471">
    <property type="entry name" value="HDc"/>
    <property type="match status" value="1"/>
</dbReference>
<feature type="domain" description="HD" evidence="2">
    <location>
        <begin position="310"/>
        <end position="433"/>
    </location>
</feature>
<feature type="transmembrane region" description="Helical" evidence="1">
    <location>
        <begin position="122"/>
        <end position="147"/>
    </location>
</feature>
<reference evidence="4 5" key="1">
    <citation type="submission" date="2015-10" db="EMBL/GenBank/DDBJ databases">
        <title>A novel member of the family Ruminococcaceae isolated from human faeces.</title>
        <authorList>
            <person name="Shkoporov A.N."/>
            <person name="Chaplin A.V."/>
            <person name="Motuzova O.V."/>
            <person name="Kafarskaia L.I."/>
            <person name="Efimov B.A."/>
        </authorList>
    </citation>
    <scope>NUCLEOTIDE SEQUENCE [LARGE SCALE GENOMIC DNA]</scope>
    <source>
        <strain evidence="4 5">668</strain>
    </source>
</reference>
<dbReference type="EMBL" id="LMUA01000011">
    <property type="protein sequence ID" value="KUE76268.1"/>
    <property type="molecule type" value="Genomic_DNA"/>
</dbReference>
<evidence type="ECO:0000259" key="2">
    <source>
        <dbReference type="PROSITE" id="PS51831"/>
    </source>
</evidence>
<evidence type="ECO:0000259" key="3">
    <source>
        <dbReference type="PROSITE" id="PS51832"/>
    </source>
</evidence>
<feature type="transmembrane region" description="Helical" evidence="1">
    <location>
        <begin position="199"/>
        <end position="221"/>
    </location>
</feature>
<evidence type="ECO:0000313" key="4">
    <source>
        <dbReference type="EMBL" id="KUE76268.1"/>
    </source>
</evidence>
<gene>
    <name evidence="4" type="ORF">ASJ35_09810</name>
</gene>
<sequence length="486" mass="53397">MRHLGYIYIGIYLYKVYRNLRRRPAASKNGAFCAGLCVAQTCAGRKTAMDEKKLRVYTTAVSIAGLSVFLLSLWEVYPYYLPGSSRGDIWSYSLMMVLLMVVCRMLPIYFAEDKTLEISFVPVLACAITGGAPLAVVLFGVSTLFTVMQNPATKHYYWPLAREPRKELFNTGNILVSISAGGLPLLLAGMPDNLASLPALGLSLLFAALCILVNLTLFILYYQVGGMGQFGTLMRQNIGGLLPNIIATVPLGLLLGIVINMPNSYFYIVLFMAPLMLARYSFKLYLDSKSMHMRTIAALSMAVDAKDHYTQGHSRRVAYYSEAIARAMHKSPSFVADVKTAALLHDVGKIGIDDAVLNKPAALTAEEFELIQQHPVMGRKIIDSIRFSDTVNDAVLYHHHRYDAKGYPAEGPAPGELPLSAAILAVADTFDAMTSDRPYRNGMSREQALAVMQEVAGSQLDPKVVEVFISLAPELDAAREPEESLL</sequence>
<dbReference type="InterPro" id="IPR003607">
    <property type="entry name" value="HD/PDEase_dom"/>
</dbReference>
<keyword evidence="1" id="KW-1133">Transmembrane helix</keyword>
<evidence type="ECO:0000313" key="5">
    <source>
        <dbReference type="Proteomes" id="UP000053433"/>
    </source>
</evidence>
<dbReference type="InterPro" id="IPR037522">
    <property type="entry name" value="HD_GYP_dom"/>
</dbReference>
<feature type="transmembrane region" description="Helical" evidence="1">
    <location>
        <begin position="89"/>
        <end position="110"/>
    </location>
</feature>
<name>A0A0W7TR08_9FIRM</name>
<dbReference type="Gene3D" id="1.10.3210.10">
    <property type="entry name" value="Hypothetical protein af1432"/>
    <property type="match status" value="1"/>
</dbReference>
<feature type="domain" description="HD-GYP" evidence="3">
    <location>
        <begin position="288"/>
        <end position="484"/>
    </location>
</feature>
<protein>
    <submittedName>
        <fullName evidence="4">Uncharacterized protein</fullName>
    </submittedName>
</protein>